<feature type="region of interest" description="Disordered" evidence="1">
    <location>
        <begin position="64"/>
        <end position="108"/>
    </location>
</feature>
<accession>A0A0R3E3F4</accession>
<organism evidence="2 3">
    <name type="scientific">Bradyrhizobium manausense</name>
    <dbReference type="NCBI Taxonomy" id="989370"/>
    <lineage>
        <taxon>Bacteria</taxon>
        <taxon>Pseudomonadati</taxon>
        <taxon>Pseudomonadota</taxon>
        <taxon>Alphaproteobacteria</taxon>
        <taxon>Hyphomicrobiales</taxon>
        <taxon>Nitrobacteraceae</taxon>
        <taxon>Bradyrhizobium</taxon>
    </lineage>
</organism>
<feature type="compositionally biased region" description="Basic and acidic residues" evidence="1">
    <location>
        <begin position="72"/>
        <end position="91"/>
    </location>
</feature>
<dbReference type="EMBL" id="LJYG01000023">
    <property type="protein sequence ID" value="KRQ16729.1"/>
    <property type="molecule type" value="Genomic_DNA"/>
</dbReference>
<evidence type="ECO:0000313" key="3">
    <source>
        <dbReference type="Proteomes" id="UP000051936"/>
    </source>
</evidence>
<name>A0A0R3E3F4_9BRAD</name>
<comment type="caution">
    <text evidence="2">The sequence shown here is derived from an EMBL/GenBank/DDBJ whole genome shotgun (WGS) entry which is preliminary data.</text>
</comment>
<protein>
    <submittedName>
        <fullName evidence="2">Uncharacterized protein</fullName>
    </submittedName>
</protein>
<evidence type="ECO:0000256" key="1">
    <source>
        <dbReference type="SAM" id="MobiDB-lite"/>
    </source>
</evidence>
<proteinExistence type="predicted"/>
<keyword evidence="3" id="KW-1185">Reference proteome</keyword>
<dbReference type="Proteomes" id="UP000051936">
    <property type="component" value="Unassembled WGS sequence"/>
</dbReference>
<evidence type="ECO:0000313" key="2">
    <source>
        <dbReference type="EMBL" id="KRQ16729.1"/>
    </source>
</evidence>
<dbReference type="AlphaFoldDB" id="A0A0R3E3F4"/>
<feature type="compositionally biased region" description="Basic residues" evidence="1">
    <location>
        <begin position="97"/>
        <end position="108"/>
    </location>
</feature>
<sequence>MVALDHKDPRSRALLAYLRTARKAKLATMSSKLGYDANLVRRSIEGLVESGIVLSEDDSFVMSAPVEIGASGDRDGRGEGGPRTASSERPRSSHPLSRTKRRGPTSRR</sequence>
<gene>
    <name evidence="2" type="ORF">AOQ71_04645</name>
</gene>
<reference evidence="2 3" key="1">
    <citation type="submission" date="2015-09" db="EMBL/GenBank/DDBJ databases">
        <title>Draft Genome Sequence of Bradyrhizobium manausense Strain BR 3351T, a Novel Symbiotic Nitrogen-Fixing Alphaproteobacterium Isolated from Brazilian Amazon Rain Forest.</title>
        <authorList>
            <person name="De Araujo J.L."/>
            <person name="Zilli J.E."/>
        </authorList>
    </citation>
    <scope>NUCLEOTIDE SEQUENCE [LARGE SCALE GENOMIC DNA]</scope>
    <source>
        <strain evidence="2 3">BR3351</strain>
    </source>
</reference>